<keyword evidence="1" id="KW-1133">Transmembrane helix</keyword>
<keyword evidence="4" id="KW-1185">Reference proteome</keyword>
<dbReference type="Pfam" id="PF13399">
    <property type="entry name" value="LytR_C"/>
    <property type="match status" value="1"/>
</dbReference>
<dbReference type="Proteomes" id="UP001519362">
    <property type="component" value="Unassembled WGS sequence"/>
</dbReference>
<keyword evidence="1" id="KW-0472">Membrane</keyword>
<proteinExistence type="predicted"/>
<accession>A0ABS4ZIV4</accession>
<dbReference type="EMBL" id="JAGIOL010000001">
    <property type="protein sequence ID" value="MBP2437219.1"/>
    <property type="molecule type" value="Genomic_DNA"/>
</dbReference>
<evidence type="ECO:0000313" key="4">
    <source>
        <dbReference type="Proteomes" id="UP001519362"/>
    </source>
</evidence>
<comment type="caution">
    <text evidence="3">The sequence shown here is derived from an EMBL/GenBank/DDBJ whole genome shotgun (WGS) entry which is preliminary data.</text>
</comment>
<dbReference type="Gene3D" id="3.30.70.2390">
    <property type="match status" value="1"/>
</dbReference>
<dbReference type="InterPro" id="IPR027381">
    <property type="entry name" value="LytR/CpsA/Psr_C"/>
</dbReference>
<keyword evidence="1" id="KW-0812">Transmembrane</keyword>
<organism evidence="3 4">
    <name type="scientific">Microbacterium amylolyticum</name>
    <dbReference type="NCBI Taxonomy" id="936337"/>
    <lineage>
        <taxon>Bacteria</taxon>
        <taxon>Bacillati</taxon>
        <taxon>Actinomycetota</taxon>
        <taxon>Actinomycetes</taxon>
        <taxon>Micrococcales</taxon>
        <taxon>Microbacteriaceae</taxon>
        <taxon>Microbacterium</taxon>
    </lineage>
</organism>
<protein>
    <recommendedName>
        <fullName evidence="2">LytR/CpsA/Psr regulator C-terminal domain-containing protein</fullName>
    </recommendedName>
</protein>
<reference evidence="3 4" key="1">
    <citation type="submission" date="2021-03" db="EMBL/GenBank/DDBJ databases">
        <title>Sequencing the genomes of 1000 actinobacteria strains.</title>
        <authorList>
            <person name="Klenk H.-P."/>
        </authorList>
    </citation>
    <scope>NUCLEOTIDE SEQUENCE [LARGE SCALE GENOMIC DNA]</scope>
    <source>
        <strain evidence="3 4">DSM 24221</strain>
    </source>
</reference>
<feature type="domain" description="LytR/CpsA/Psr regulator C-terminal" evidence="2">
    <location>
        <begin position="81"/>
        <end position="171"/>
    </location>
</feature>
<evidence type="ECO:0000259" key="2">
    <source>
        <dbReference type="Pfam" id="PF13399"/>
    </source>
</evidence>
<feature type="transmembrane region" description="Helical" evidence="1">
    <location>
        <begin position="34"/>
        <end position="55"/>
    </location>
</feature>
<dbReference type="RefSeq" id="WP_165134517.1">
    <property type="nucleotide sequence ID" value="NZ_CP049253.1"/>
</dbReference>
<evidence type="ECO:0000256" key="1">
    <source>
        <dbReference type="SAM" id="Phobius"/>
    </source>
</evidence>
<sequence>MTFPRDSFDDVPRDAQRVGAHRAQRARFHGLVVLLWWLLAVGILTGIGIIAFLTLSRNETISLPELSPRTEQTQPVVDTSYTVVILNGTWSPDTGDQMRDSIIQMGWDEGAVVPLPSDADDIPTTAVYYSGSEDEAAARGLANALAVDTVTHSDEFASLSDGGLTVVVGTDRVSAP</sequence>
<gene>
    <name evidence="3" type="ORF">JOF34_001805</name>
</gene>
<evidence type="ECO:0000313" key="3">
    <source>
        <dbReference type="EMBL" id="MBP2437219.1"/>
    </source>
</evidence>
<name>A0ABS4ZIV4_9MICO</name>